<evidence type="ECO:0000259" key="1">
    <source>
        <dbReference type="Pfam" id="PF13470"/>
    </source>
</evidence>
<dbReference type="Pfam" id="PF13470">
    <property type="entry name" value="PIN_3"/>
    <property type="match status" value="1"/>
</dbReference>
<dbReference type="AlphaFoldDB" id="A0A943ISW4"/>
<gene>
    <name evidence="2" type="ORF">KHW66_01570</name>
</gene>
<dbReference type="EMBL" id="JAGZAM010000001">
    <property type="protein sequence ID" value="MBS5686793.1"/>
    <property type="molecule type" value="Genomic_DNA"/>
</dbReference>
<dbReference type="SUPFAM" id="SSF88723">
    <property type="entry name" value="PIN domain-like"/>
    <property type="match status" value="1"/>
</dbReference>
<feature type="domain" description="PIN" evidence="1">
    <location>
        <begin position="3"/>
        <end position="116"/>
    </location>
</feature>
<organism evidence="2 3">
    <name type="scientific">Faecalibacterium prausnitzii</name>
    <dbReference type="NCBI Taxonomy" id="853"/>
    <lineage>
        <taxon>Bacteria</taxon>
        <taxon>Bacillati</taxon>
        <taxon>Bacillota</taxon>
        <taxon>Clostridia</taxon>
        <taxon>Eubacteriales</taxon>
        <taxon>Oscillospiraceae</taxon>
        <taxon>Faecalibacterium</taxon>
    </lineage>
</organism>
<dbReference type="InterPro" id="IPR029060">
    <property type="entry name" value="PIN-like_dom_sf"/>
</dbReference>
<dbReference type="Gene3D" id="3.40.50.1010">
    <property type="entry name" value="5'-nuclease"/>
    <property type="match status" value="1"/>
</dbReference>
<dbReference type="RefSeq" id="WP_149795284.1">
    <property type="nucleotide sequence ID" value="NZ_CP170812.1"/>
</dbReference>
<sequence>MVLLIDANIILDVLLNRPEFVKESSLVWKLCETEQAKGYISALTFANLVYIMRKQLTPEKIEDVLQRLGLIFEFADLTSADVSKAAALHWADFEDAVQSVTAERIHANYIITRNVRDFTKSSVMAFTPAELLARV</sequence>
<protein>
    <submittedName>
        <fullName evidence="2">PIN domain-containing protein</fullName>
    </submittedName>
</protein>
<dbReference type="InterPro" id="IPR002716">
    <property type="entry name" value="PIN_dom"/>
</dbReference>
<evidence type="ECO:0000313" key="3">
    <source>
        <dbReference type="Proteomes" id="UP000733372"/>
    </source>
</evidence>
<accession>A0A943ISW4</accession>
<reference evidence="2" key="1">
    <citation type="submission" date="2021-02" db="EMBL/GenBank/DDBJ databases">
        <title>Infant gut strain persistence is associated with maternal origin, phylogeny, and functional potential including surface adhesion and iron acquisition.</title>
        <authorList>
            <person name="Lou Y.C."/>
        </authorList>
    </citation>
    <scope>NUCLEOTIDE SEQUENCE</scope>
    <source>
        <strain evidence="2">L3_101_367G1_dasL3_101_367G1_metabat.metabat.26</strain>
    </source>
</reference>
<dbReference type="Proteomes" id="UP000733372">
    <property type="component" value="Unassembled WGS sequence"/>
</dbReference>
<proteinExistence type="predicted"/>
<name>A0A943ISW4_9FIRM</name>
<comment type="caution">
    <text evidence="2">The sequence shown here is derived from an EMBL/GenBank/DDBJ whole genome shotgun (WGS) entry which is preliminary data.</text>
</comment>
<evidence type="ECO:0000313" key="2">
    <source>
        <dbReference type="EMBL" id="MBS5686793.1"/>
    </source>
</evidence>